<evidence type="ECO:0000313" key="2">
    <source>
        <dbReference type="EMBL" id="EPB87528.1"/>
    </source>
</evidence>
<keyword evidence="3" id="KW-1185">Reference proteome</keyword>
<accession>S2JXM1</accession>
<feature type="compositionally biased region" description="Polar residues" evidence="1">
    <location>
        <begin position="1"/>
        <end position="23"/>
    </location>
</feature>
<evidence type="ECO:0000313" key="3">
    <source>
        <dbReference type="Proteomes" id="UP000014254"/>
    </source>
</evidence>
<feature type="compositionally biased region" description="Basic and acidic residues" evidence="1">
    <location>
        <begin position="26"/>
        <end position="38"/>
    </location>
</feature>
<feature type="region of interest" description="Disordered" evidence="1">
    <location>
        <begin position="1"/>
        <end position="75"/>
    </location>
</feature>
<dbReference type="EMBL" id="KE123966">
    <property type="protein sequence ID" value="EPB87528.1"/>
    <property type="molecule type" value="Genomic_DNA"/>
</dbReference>
<dbReference type="InParanoid" id="S2JXM1"/>
<gene>
    <name evidence="2" type="ORF">HMPREF1544_05619</name>
</gene>
<proteinExistence type="predicted"/>
<dbReference type="AlphaFoldDB" id="S2JXM1"/>
<reference evidence="3" key="1">
    <citation type="submission" date="2013-05" db="EMBL/GenBank/DDBJ databases">
        <title>The Genome sequence of Mucor circinelloides f. circinelloides 1006PhL.</title>
        <authorList>
            <consortium name="The Broad Institute Genomics Platform"/>
            <person name="Cuomo C."/>
            <person name="Earl A."/>
            <person name="Findley K."/>
            <person name="Lee S.C."/>
            <person name="Walker B."/>
            <person name="Young S."/>
            <person name="Zeng Q."/>
            <person name="Gargeya S."/>
            <person name="Fitzgerald M."/>
            <person name="Haas B."/>
            <person name="Abouelleil A."/>
            <person name="Allen A.W."/>
            <person name="Alvarado L."/>
            <person name="Arachchi H.M."/>
            <person name="Berlin A.M."/>
            <person name="Chapman S.B."/>
            <person name="Gainer-Dewar J."/>
            <person name="Goldberg J."/>
            <person name="Griggs A."/>
            <person name="Gujja S."/>
            <person name="Hansen M."/>
            <person name="Howarth C."/>
            <person name="Imamovic A."/>
            <person name="Ireland A."/>
            <person name="Larimer J."/>
            <person name="McCowan C."/>
            <person name="Murphy C."/>
            <person name="Pearson M."/>
            <person name="Poon T.W."/>
            <person name="Priest M."/>
            <person name="Roberts A."/>
            <person name="Saif S."/>
            <person name="Shea T."/>
            <person name="Sisk P."/>
            <person name="Sykes S."/>
            <person name="Wortman J."/>
            <person name="Nusbaum C."/>
            <person name="Birren B."/>
        </authorList>
    </citation>
    <scope>NUCLEOTIDE SEQUENCE [LARGE SCALE GENOMIC DNA]</scope>
    <source>
        <strain evidence="3">1006PhL</strain>
    </source>
</reference>
<feature type="compositionally biased region" description="Low complexity" evidence="1">
    <location>
        <begin position="65"/>
        <end position="75"/>
    </location>
</feature>
<evidence type="ECO:0000256" key="1">
    <source>
        <dbReference type="SAM" id="MobiDB-lite"/>
    </source>
</evidence>
<protein>
    <submittedName>
        <fullName evidence="2">Uncharacterized protein</fullName>
    </submittedName>
</protein>
<name>S2JXM1_MUCC1</name>
<sequence>MSIQSSNSTPGRPLSSASVSAQIKSGEPDISRISLGERDNEDGDIEMKQAEVSPSLGIQLPNAPVVSSGSVSSSS</sequence>
<dbReference type="Proteomes" id="UP000014254">
    <property type="component" value="Unassembled WGS sequence"/>
</dbReference>
<dbReference type="VEuPathDB" id="FungiDB:HMPREF1544_05619"/>
<organism evidence="2 3">
    <name type="scientific">Mucor circinelloides f. circinelloides (strain 1006PhL)</name>
    <name type="common">Mucormycosis agent</name>
    <name type="synonym">Calyptromyces circinelloides</name>
    <dbReference type="NCBI Taxonomy" id="1220926"/>
    <lineage>
        <taxon>Eukaryota</taxon>
        <taxon>Fungi</taxon>
        <taxon>Fungi incertae sedis</taxon>
        <taxon>Mucoromycota</taxon>
        <taxon>Mucoromycotina</taxon>
        <taxon>Mucoromycetes</taxon>
        <taxon>Mucorales</taxon>
        <taxon>Mucorineae</taxon>
        <taxon>Mucoraceae</taxon>
        <taxon>Mucor</taxon>
    </lineage>
</organism>